<dbReference type="Pfam" id="PF00512">
    <property type="entry name" value="HisKA"/>
    <property type="match status" value="1"/>
</dbReference>
<evidence type="ECO:0000256" key="12">
    <source>
        <dbReference type="ARBA" id="ARBA00023136"/>
    </source>
</evidence>
<dbReference type="SUPFAM" id="SSF47384">
    <property type="entry name" value="Homodimeric domain of signal transducing histidine kinase"/>
    <property type="match status" value="1"/>
</dbReference>
<dbReference type="GO" id="GO:0005886">
    <property type="term" value="C:plasma membrane"/>
    <property type="evidence" value="ECO:0007669"/>
    <property type="project" value="TreeGrafter"/>
</dbReference>
<dbReference type="FunFam" id="3.30.565.10:FF:000042">
    <property type="entry name" value="Two-component sensor histidine kinase KdpD"/>
    <property type="match status" value="1"/>
</dbReference>
<dbReference type="Proteomes" id="UP000298460">
    <property type="component" value="Unassembled WGS sequence"/>
</dbReference>
<dbReference type="Pfam" id="PF02518">
    <property type="entry name" value="HATPase_c"/>
    <property type="match status" value="1"/>
</dbReference>
<comment type="catalytic activity">
    <reaction evidence="1">
        <text>ATP + protein L-histidine = ADP + protein N-phospho-L-histidine.</text>
        <dbReference type="EC" id="2.7.13.3"/>
    </reaction>
</comment>
<keyword evidence="13" id="KW-0175">Coiled coil</keyword>
<keyword evidence="5" id="KW-0808">Transferase</keyword>
<keyword evidence="7" id="KW-0547">Nucleotide-binding</keyword>
<evidence type="ECO:0000256" key="5">
    <source>
        <dbReference type="ARBA" id="ARBA00022679"/>
    </source>
</evidence>
<feature type="transmembrane region" description="Helical" evidence="14">
    <location>
        <begin position="112"/>
        <end position="131"/>
    </location>
</feature>
<evidence type="ECO:0000256" key="7">
    <source>
        <dbReference type="ARBA" id="ARBA00022741"/>
    </source>
</evidence>
<dbReference type="InterPro" id="IPR036890">
    <property type="entry name" value="HATPase_C_sf"/>
</dbReference>
<evidence type="ECO:0000256" key="13">
    <source>
        <dbReference type="SAM" id="Coils"/>
    </source>
</evidence>
<organism evidence="16 17">
    <name type="scientific">Desulfosporosinus fructosivorans</name>
    <dbReference type="NCBI Taxonomy" id="2018669"/>
    <lineage>
        <taxon>Bacteria</taxon>
        <taxon>Bacillati</taxon>
        <taxon>Bacillota</taxon>
        <taxon>Clostridia</taxon>
        <taxon>Eubacteriales</taxon>
        <taxon>Desulfitobacteriaceae</taxon>
        <taxon>Desulfosporosinus</taxon>
    </lineage>
</organism>
<dbReference type="Gene3D" id="1.20.120.620">
    <property type="entry name" value="Backbone structure of the membrane domain of e. Coli histidine kinase receptor kdpd"/>
    <property type="match status" value="1"/>
</dbReference>
<dbReference type="InterPro" id="IPR025201">
    <property type="entry name" value="KdpD_TM"/>
</dbReference>
<dbReference type="CDD" id="cd00075">
    <property type="entry name" value="HATPase"/>
    <property type="match status" value="1"/>
</dbReference>
<dbReference type="PANTHER" id="PTHR45569:SF1">
    <property type="entry name" value="SENSOR PROTEIN KDPD"/>
    <property type="match status" value="1"/>
</dbReference>
<dbReference type="InterPro" id="IPR004358">
    <property type="entry name" value="Sig_transdc_His_kin-like_C"/>
</dbReference>
<gene>
    <name evidence="16" type="ORF">E4K67_26980</name>
</gene>
<dbReference type="GO" id="GO:0042802">
    <property type="term" value="F:identical protein binding"/>
    <property type="evidence" value="ECO:0007669"/>
    <property type="project" value="UniProtKB-ARBA"/>
</dbReference>
<dbReference type="CDD" id="cd00082">
    <property type="entry name" value="HisKA"/>
    <property type="match status" value="1"/>
</dbReference>
<dbReference type="InterPro" id="IPR005467">
    <property type="entry name" value="His_kinase_dom"/>
</dbReference>
<feature type="transmembrane region" description="Helical" evidence="14">
    <location>
        <begin position="28"/>
        <end position="51"/>
    </location>
</feature>
<dbReference type="Gene3D" id="3.30.565.10">
    <property type="entry name" value="Histidine kinase-like ATPase, C-terminal domain"/>
    <property type="match status" value="1"/>
</dbReference>
<evidence type="ECO:0000256" key="1">
    <source>
        <dbReference type="ARBA" id="ARBA00000085"/>
    </source>
</evidence>
<protein>
    <recommendedName>
        <fullName evidence="3">histidine kinase</fullName>
        <ecNumber evidence="3">2.7.13.3</ecNumber>
    </recommendedName>
</protein>
<keyword evidence="8 16" id="KW-0418">Kinase</keyword>
<dbReference type="EC" id="2.7.13.3" evidence="3"/>
<evidence type="ECO:0000259" key="15">
    <source>
        <dbReference type="PROSITE" id="PS50109"/>
    </source>
</evidence>
<evidence type="ECO:0000256" key="4">
    <source>
        <dbReference type="ARBA" id="ARBA00022553"/>
    </source>
</evidence>
<comment type="caution">
    <text evidence="16">The sequence shown here is derived from an EMBL/GenBank/DDBJ whole genome shotgun (WGS) entry which is preliminary data.</text>
</comment>
<dbReference type="GO" id="GO:0005524">
    <property type="term" value="F:ATP binding"/>
    <property type="evidence" value="ECO:0007669"/>
    <property type="project" value="UniProtKB-KW"/>
</dbReference>
<evidence type="ECO:0000256" key="11">
    <source>
        <dbReference type="ARBA" id="ARBA00023012"/>
    </source>
</evidence>
<dbReference type="SUPFAM" id="SSF55874">
    <property type="entry name" value="ATPase domain of HSP90 chaperone/DNA topoisomerase II/histidine kinase"/>
    <property type="match status" value="1"/>
</dbReference>
<accession>A0A4Z0R0I9</accession>
<evidence type="ECO:0000256" key="10">
    <source>
        <dbReference type="ARBA" id="ARBA00022989"/>
    </source>
</evidence>
<feature type="transmembrane region" description="Helical" evidence="14">
    <location>
        <begin position="81"/>
        <end position="100"/>
    </location>
</feature>
<proteinExistence type="predicted"/>
<dbReference type="SMART" id="SM00388">
    <property type="entry name" value="HisKA"/>
    <property type="match status" value="1"/>
</dbReference>
<evidence type="ECO:0000256" key="8">
    <source>
        <dbReference type="ARBA" id="ARBA00022777"/>
    </source>
</evidence>
<dbReference type="InterPro" id="IPR052023">
    <property type="entry name" value="Histidine_kinase_KdpD"/>
</dbReference>
<evidence type="ECO:0000256" key="14">
    <source>
        <dbReference type="SAM" id="Phobius"/>
    </source>
</evidence>
<dbReference type="InterPro" id="IPR029016">
    <property type="entry name" value="GAF-like_dom_sf"/>
</dbReference>
<keyword evidence="4" id="KW-0597">Phosphoprotein</keyword>
<dbReference type="PANTHER" id="PTHR45569">
    <property type="entry name" value="SENSOR PROTEIN KDPD"/>
    <property type="match status" value="1"/>
</dbReference>
<keyword evidence="9" id="KW-0067">ATP-binding</keyword>
<dbReference type="Pfam" id="PF13493">
    <property type="entry name" value="DUF4118"/>
    <property type="match status" value="1"/>
</dbReference>
<dbReference type="AlphaFoldDB" id="A0A4Z0R0I9"/>
<feature type="domain" description="Histidine kinase" evidence="15">
    <location>
        <begin position="313"/>
        <end position="529"/>
    </location>
</feature>
<keyword evidence="12 14" id="KW-0472">Membrane</keyword>
<reference evidence="16 17" key="1">
    <citation type="submission" date="2019-03" db="EMBL/GenBank/DDBJ databases">
        <title>Draft Genome Sequence of Desulfosporosinus fructosivorans Strain 63.6F, Isolated from Marine Sediment in the Baltic Sea.</title>
        <authorList>
            <person name="Hausmann B."/>
            <person name="Vandieken V."/>
            <person name="Pjevac P."/>
            <person name="Schreck K."/>
            <person name="Herbold C.W."/>
            <person name="Loy A."/>
        </authorList>
    </citation>
    <scope>NUCLEOTIDE SEQUENCE [LARGE SCALE GENOMIC DNA]</scope>
    <source>
        <strain evidence="16 17">63.6F</strain>
    </source>
</reference>
<dbReference type="RefSeq" id="WP_135552460.1">
    <property type="nucleotide sequence ID" value="NZ_SPQQ01000019.1"/>
</dbReference>
<dbReference type="Gene3D" id="3.30.450.40">
    <property type="match status" value="1"/>
</dbReference>
<evidence type="ECO:0000313" key="16">
    <source>
        <dbReference type="EMBL" id="TGE35136.1"/>
    </source>
</evidence>
<dbReference type="InterPro" id="IPR003594">
    <property type="entry name" value="HATPase_dom"/>
</dbReference>
<dbReference type="Gene3D" id="1.10.287.130">
    <property type="match status" value="1"/>
</dbReference>
<comment type="subcellular location">
    <subcellularLocation>
        <location evidence="2">Membrane</location>
        <topology evidence="2">Multi-pass membrane protein</topology>
    </subcellularLocation>
</comment>
<feature type="coiled-coil region" evidence="13">
    <location>
        <begin position="375"/>
        <end position="402"/>
    </location>
</feature>
<dbReference type="GO" id="GO:0000155">
    <property type="term" value="F:phosphorelay sensor kinase activity"/>
    <property type="evidence" value="ECO:0007669"/>
    <property type="project" value="InterPro"/>
</dbReference>
<dbReference type="InterPro" id="IPR003661">
    <property type="entry name" value="HisK_dim/P_dom"/>
</dbReference>
<evidence type="ECO:0000256" key="9">
    <source>
        <dbReference type="ARBA" id="ARBA00022840"/>
    </source>
</evidence>
<keyword evidence="10 14" id="KW-1133">Transmembrane helix</keyword>
<evidence type="ECO:0000256" key="2">
    <source>
        <dbReference type="ARBA" id="ARBA00004141"/>
    </source>
</evidence>
<sequence length="533" mass="59469">MKKRQPDNFSLDKLSKEEYYSFTELPKVMLTIFDVVVTLGIMTLATLLSFFFRHIGFHESNFIMAYILGVLIVAKQTNGHVYGILASVIGVSSFNFFFTEPYYTFVTYRPDYPVTFMIMLIVAIITSTLTAKAKQEAMLSSLREKRTQILYEITKGLLKVRNFNQIAEVGGRDIAKLFNSSVIIATVNSSDGLEEPIIFAFNNDERANIFKSYPERQALAETFRTGNPVGAGTEVFVDSPAYYLPVKGQIGPLGVVGVSCFDSKFLSEEQIRLLESVTTQIALAMERERLSEKQQKAKMDVERERLRGNLLRAISHDLRTPLTGILGATATILDHEEVLDKKVKRELLQGVHEDASWLIHSVENILNITRIDEGRIELKKNMEAVEEIVAEAVSRIKKLASNHIIMIDIPTDLILLPMDGTLIEQVLVNLIDNALKYTPFGSTIGIKTQIEGEKVMFEVSDNGKGIPKEDIPFIFDRFYTAPTISAGRRGTGLGLAICKSIIAVHGGEISAFNNTSGGATFRFRLPLKDDTNG</sequence>
<keyword evidence="11" id="KW-0902">Two-component regulatory system</keyword>
<dbReference type="OrthoDB" id="9806130at2"/>
<keyword evidence="17" id="KW-1185">Reference proteome</keyword>
<dbReference type="SUPFAM" id="SSF55781">
    <property type="entry name" value="GAF domain-like"/>
    <property type="match status" value="1"/>
</dbReference>
<evidence type="ECO:0000313" key="17">
    <source>
        <dbReference type="Proteomes" id="UP000298460"/>
    </source>
</evidence>
<evidence type="ECO:0000256" key="3">
    <source>
        <dbReference type="ARBA" id="ARBA00012438"/>
    </source>
</evidence>
<dbReference type="PROSITE" id="PS50109">
    <property type="entry name" value="HIS_KIN"/>
    <property type="match status" value="1"/>
</dbReference>
<dbReference type="InterPro" id="IPR038318">
    <property type="entry name" value="KdpD_sf"/>
</dbReference>
<keyword evidence="6 14" id="KW-0812">Transmembrane</keyword>
<dbReference type="SMART" id="SM00387">
    <property type="entry name" value="HATPase_c"/>
    <property type="match status" value="1"/>
</dbReference>
<evidence type="ECO:0000256" key="6">
    <source>
        <dbReference type="ARBA" id="ARBA00022692"/>
    </source>
</evidence>
<name>A0A4Z0R0I9_9FIRM</name>
<dbReference type="InterPro" id="IPR036097">
    <property type="entry name" value="HisK_dim/P_sf"/>
</dbReference>
<dbReference type="EMBL" id="SPQQ01000019">
    <property type="protein sequence ID" value="TGE35136.1"/>
    <property type="molecule type" value="Genomic_DNA"/>
</dbReference>
<dbReference type="PRINTS" id="PR00344">
    <property type="entry name" value="BCTRLSENSOR"/>
</dbReference>